<feature type="domain" description="Luciferase" evidence="2">
    <location>
        <begin position="234"/>
        <end position="336"/>
    </location>
</feature>
<keyword evidence="1" id="KW-0812">Transmembrane</keyword>
<dbReference type="InterPro" id="IPR048273">
    <property type="entry name" value="Luciferase"/>
</dbReference>
<organism evidence="3 4">
    <name type="scientific">Sporisorium reilianum f. sp. reilianum</name>
    <dbReference type="NCBI Taxonomy" id="72559"/>
    <lineage>
        <taxon>Eukaryota</taxon>
        <taxon>Fungi</taxon>
        <taxon>Dikarya</taxon>
        <taxon>Basidiomycota</taxon>
        <taxon>Ustilaginomycotina</taxon>
        <taxon>Ustilaginomycetes</taxon>
        <taxon>Ustilaginales</taxon>
        <taxon>Ustilaginaceae</taxon>
        <taxon>Sporisorium</taxon>
    </lineage>
</organism>
<dbReference type="InterPro" id="IPR040841">
    <property type="entry name" value="Luciferase_dom"/>
</dbReference>
<evidence type="ECO:0000313" key="3">
    <source>
        <dbReference type="EMBL" id="SJX66108.1"/>
    </source>
</evidence>
<dbReference type="AlphaFoldDB" id="A0A2N8UMR6"/>
<dbReference type="PANTHER" id="PTHR38695:SF1">
    <property type="entry name" value="AMINO ACID PERMEASE_ SLC12A DOMAIN-CONTAINING PROTEIN"/>
    <property type="match status" value="1"/>
</dbReference>
<accession>A0A2N8UMR6</accession>
<keyword evidence="1" id="KW-0472">Membrane</keyword>
<evidence type="ECO:0000313" key="4">
    <source>
        <dbReference type="Proteomes" id="UP000239563"/>
    </source>
</evidence>
<dbReference type="Pfam" id="PF17648">
    <property type="entry name" value="Luciferase"/>
    <property type="match status" value="1"/>
</dbReference>
<keyword evidence="1" id="KW-1133">Transmembrane helix</keyword>
<protein>
    <recommendedName>
        <fullName evidence="2">Luciferase domain-containing protein</fullName>
    </recommendedName>
</protein>
<dbReference type="PANTHER" id="PTHR38695">
    <property type="entry name" value="AMINO ACID PERMEASE_ SLC12A DOMAIN-CONTAINING PROTEIN"/>
    <property type="match status" value="1"/>
</dbReference>
<evidence type="ECO:0000259" key="2">
    <source>
        <dbReference type="Pfam" id="PF17648"/>
    </source>
</evidence>
<proteinExistence type="predicted"/>
<evidence type="ECO:0000256" key="1">
    <source>
        <dbReference type="SAM" id="Phobius"/>
    </source>
</evidence>
<dbReference type="EMBL" id="LT795073">
    <property type="protein sequence ID" value="SJX66108.1"/>
    <property type="molecule type" value="Genomic_DNA"/>
</dbReference>
<gene>
    <name evidence="3" type="ORF">SRS1_13572</name>
</gene>
<dbReference type="Proteomes" id="UP000239563">
    <property type="component" value="Chromosome XX"/>
</dbReference>
<feature type="transmembrane region" description="Helical" evidence="1">
    <location>
        <begin position="61"/>
        <end position="78"/>
    </location>
</feature>
<sequence>MAATQSTSAVQAIVSTYRKAPVTLSIFASYLVSRIVSSLWIDYRLFVSLPGGPLPKNVLGWSLHYFVLSPLSLSGAWTRSKLVRRFYPTTSRDGRLSTGAALPARRGPAPVTAGIIPHRQLTRFSSESDDVERPETRRQAHEAIQHILNTLQQQADAQPSHLRIGSSTIEAHTTALFAISHTLVTGSDQVSRSTRSALFPSSLSRRFLSSVRGEFVHIHCQATSEAGETAWLEDGSLHMTLHPDDAALVVERGWGELHSLAGFPSYSGFWLGWPAWLVRLRPEGCTSARWWTRSSMPMEPDAKVGKAVGLPPTYCLVYSPRNLDEAQVVLDIVQAATAFAIGSRSTSR</sequence>
<feature type="transmembrane region" description="Helical" evidence="1">
    <location>
        <begin position="21"/>
        <end position="41"/>
    </location>
</feature>
<name>A0A2N8UMR6_9BASI</name>
<reference evidence="3 4" key="1">
    <citation type="submission" date="2017-02" db="EMBL/GenBank/DDBJ databases">
        <authorList>
            <person name="Peterson S.W."/>
        </authorList>
    </citation>
    <scope>NUCLEOTIDE SEQUENCE [LARGE SCALE GENOMIC DNA]</scope>
    <source>
        <strain evidence="3 4">SRS1_H2-8</strain>
    </source>
</reference>